<proteinExistence type="predicted"/>
<feature type="region of interest" description="Disordered" evidence="1">
    <location>
        <begin position="1"/>
        <end position="37"/>
    </location>
</feature>
<feature type="region of interest" description="Disordered" evidence="1">
    <location>
        <begin position="188"/>
        <end position="216"/>
    </location>
</feature>
<organism evidence="3 4">
    <name type="scientific">Penicillium angulare</name>
    <dbReference type="NCBI Taxonomy" id="116970"/>
    <lineage>
        <taxon>Eukaryota</taxon>
        <taxon>Fungi</taxon>
        <taxon>Dikarya</taxon>
        <taxon>Ascomycota</taxon>
        <taxon>Pezizomycotina</taxon>
        <taxon>Eurotiomycetes</taxon>
        <taxon>Eurotiomycetidae</taxon>
        <taxon>Eurotiales</taxon>
        <taxon>Aspergillaceae</taxon>
        <taxon>Penicillium</taxon>
    </lineage>
</organism>
<reference evidence="3" key="1">
    <citation type="submission" date="2022-11" db="EMBL/GenBank/DDBJ databases">
        <authorList>
            <person name="Petersen C."/>
        </authorList>
    </citation>
    <scope>NUCLEOTIDE SEQUENCE</scope>
    <source>
        <strain evidence="3">IBT 30069</strain>
    </source>
</reference>
<comment type="caution">
    <text evidence="3">The sequence shown here is derived from an EMBL/GenBank/DDBJ whole genome shotgun (WGS) entry which is preliminary data.</text>
</comment>
<evidence type="ECO:0000256" key="2">
    <source>
        <dbReference type="SAM" id="Phobius"/>
    </source>
</evidence>
<feature type="compositionally biased region" description="Low complexity" evidence="1">
    <location>
        <begin position="356"/>
        <end position="384"/>
    </location>
</feature>
<keyword evidence="2" id="KW-0472">Membrane</keyword>
<gene>
    <name evidence="3" type="ORF">N7456_009441</name>
</gene>
<evidence type="ECO:0000256" key="1">
    <source>
        <dbReference type="SAM" id="MobiDB-lite"/>
    </source>
</evidence>
<protein>
    <submittedName>
        <fullName evidence="3">Uncharacterized protein</fullName>
    </submittedName>
</protein>
<feature type="region of interest" description="Disordered" evidence="1">
    <location>
        <begin position="263"/>
        <end position="387"/>
    </location>
</feature>
<dbReference type="EMBL" id="JAPQKH010000006">
    <property type="protein sequence ID" value="KAJ5093580.1"/>
    <property type="molecule type" value="Genomic_DNA"/>
</dbReference>
<name>A0A9W9F4X1_9EURO</name>
<reference evidence="3" key="2">
    <citation type="journal article" date="2023" name="IMA Fungus">
        <title>Comparative genomic study of the Penicillium genus elucidates a diverse pangenome and 15 lateral gene transfer events.</title>
        <authorList>
            <person name="Petersen C."/>
            <person name="Sorensen T."/>
            <person name="Nielsen M.R."/>
            <person name="Sondergaard T.E."/>
            <person name="Sorensen J.L."/>
            <person name="Fitzpatrick D.A."/>
            <person name="Frisvad J.C."/>
            <person name="Nielsen K.L."/>
        </authorList>
    </citation>
    <scope>NUCLEOTIDE SEQUENCE</scope>
    <source>
        <strain evidence="3">IBT 30069</strain>
    </source>
</reference>
<keyword evidence="4" id="KW-1185">Reference proteome</keyword>
<feature type="transmembrane region" description="Helical" evidence="2">
    <location>
        <begin position="107"/>
        <end position="125"/>
    </location>
</feature>
<feature type="compositionally biased region" description="Polar residues" evidence="1">
    <location>
        <begin position="337"/>
        <end position="355"/>
    </location>
</feature>
<keyword evidence="2" id="KW-1133">Transmembrane helix</keyword>
<dbReference type="OrthoDB" id="3641178at2759"/>
<accession>A0A9W9F4X1</accession>
<dbReference type="AlphaFoldDB" id="A0A9W9F4X1"/>
<dbReference type="Proteomes" id="UP001149165">
    <property type="component" value="Unassembled WGS sequence"/>
</dbReference>
<sequence length="531" mass="59869">MNATKGRGVVKKRSRDRNINRQVRPHRVTSPSHPNTSPGLYLDMLGGFSSKNGPVSFEFPSTPPPPRTSKDWKRALMDIKRLYLRRLYKQCSARCVKLLDNADKENVGAIILMSCASSFGLMLIYELMQIHPLYRTFLTFYAAISYEFLGRAAHLYSDSKIRLLSLALEQFVNCGAALPQPVTLPRLSTYGDDDSDSSSPSTSECLATFEPPSPLSPRRNSLVAGITRLIDASLMEMDDPFLDIDDRMDEKFSIFSSLDLRPMDEHPTLSPSRVSSAAKDPVKRESMKPFPLRVKKSSDDKPSCTTVRRKSPPIDENSGITRSNSRFRPPRLPLKVVTSSQLNTRKEGSMSTASDFSSPTSTFHLSSSDCSSTETPNTTPPSEASSKETFKFPIESLTPACAAQVVRSNRGLAFLREQINSSVYDIEVEIHHVNQVQELRRARKMQRDTPFWNFDPFFIDSEDVETAMEPEPMIDEVGNLVMKETKEQRIARLRAEGWETVGLRNPRSTWKGSRYYQEFCAMVMTELNLNS</sequence>
<keyword evidence="2" id="KW-0812">Transmembrane</keyword>
<evidence type="ECO:0000313" key="3">
    <source>
        <dbReference type="EMBL" id="KAJ5093580.1"/>
    </source>
</evidence>
<evidence type="ECO:0000313" key="4">
    <source>
        <dbReference type="Proteomes" id="UP001149165"/>
    </source>
</evidence>